<dbReference type="SMART" id="SM00965">
    <property type="entry name" value="STN"/>
    <property type="match status" value="1"/>
</dbReference>
<feature type="domain" description="Secretin/TonB short N-terminal" evidence="18">
    <location>
        <begin position="64"/>
        <end position="115"/>
    </location>
</feature>
<dbReference type="GO" id="GO:0038023">
    <property type="term" value="F:signaling receptor activity"/>
    <property type="evidence" value="ECO:0007669"/>
    <property type="project" value="InterPro"/>
</dbReference>
<dbReference type="AlphaFoldDB" id="A0A9X8D405"/>
<evidence type="ECO:0000256" key="5">
    <source>
        <dbReference type="ARBA" id="ARBA00022496"/>
    </source>
</evidence>
<keyword evidence="20" id="KW-1185">Reference proteome</keyword>
<evidence type="ECO:0000256" key="17">
    <source>
        <dbReference type="SAM" id="SignalP"/>
    </source>
</evidence>
<feature type="signal peptide" evidence="17">
    <location>
        <begin position="1"/>
        <end position="33"/>
    </location>
</feature>
<dbReference type="GO" id="GO:0015344">
    <property type="term" value="F:siderophore uptake transmembrane transporter activity"/>
    <property type="evidence" value="ECO:0007669"/>
    <property type="project" value="TreeGrafter"/>
</dbReference>
<dbReference type="Gene3D" id="3.55.50.30">
    <property type="match status" value="1"/>
</dbReference>
<comment type="caution">
    <text evidence="19">The sequence shown here is derived from an EMBL/GenBank/DDBJ whole genome shotgun (WGS) entry which is preliminary data.</text>
</comment>
<dbReference type="PROSITE" id="PS01156">
    <property type="entry name" value="TONB_DEPENDENT_REC_2"/>
    <property type="match status" value="1"/>
</dbReference>
<dbReference type="InterPro" id="IPR036942">
    <property type="entry name" value="Beta-barrel_TonB_sf"/>
</dbReference>
<dbReference type="Gene3D" id="2.170.130.10">
    <property type="entry name" value="TonB-dependent receptor, plug domain"/>
    <property type="match status" value="1"/>
</dbReference>
<dbReference type="InterPro" id="IPR000531">
    <property type="entry name" value="Beta-barrel_TonB"/>
</dbReference>
<evidence type="ECO:0000256" key="15">
    <source>
        <dbReference type="PROSITE-ProRule" id="PRU10144"/>
    </source>
</evidence>
<evidence type="ECO:0000256" key="10">
    <source>
        <dbReference type="ARBA" id="ARBA00023077"/>
    </source>
</evidence>
<feature type="short sequence motif" description="TonB C-terminal box" evidence="15">
    <location>
        <begin position="837"/>
        <end position="854"/>
    </location>
</feature>
<evidence type="ECO:0000313" key="19">
    <source>
        <dbReference type="EMBL" id="RIX78641.1"/>
    </source>
</evidence>
<dbReference type="InterPro" id="IPR039426">
    <property type="entry name" value="TonB-dep_rcpt-like"/>
</dbReference>
<evidence type="ECO:0000256" key="4">
    <source>
        <dbReference type="ARBA" id="ARBA00022452"/>
    </source>
</evidence>
<protein>
    <submittedName>
        <fullName evidence="19">TonB-dependent receptor</fullName>
    </submittedName>
</protein>
<evidence type="ECO:0000256" key="7">
    <source>
        <dbReference type="ARBA" id="ARBA00022729"/>
    </source>
</evidence>
<evidence type="ECO:0000256" key="9">
    <source>
        <dbReference type="ARBA" id="ARBA00023065"/>
    </source>
</evidence>
<dbReference type="GO" id="GO:0009279">
    <property type="term" value="C:cell outer membrane"/>
    <property type="evidence" value="ECO:0007669"/>
    <property type="project" value="UniProtKB-SubCell"/>
</dbReference>
<evidence type="ECO:0000256" key="6">
    <source>
        <dbReference type="ARBA" id="ARBA00022692"/>
    </source>
</evidence>
<comment type="similarity">
    <text evidence="2 14 16">Belongs to the TonB-dependent receptor family.</text>
</comment>
<dbReference type="Pfam" id="PF00593">
    <property type="entry name" value="TonB_dep_Rec_b-barrel"/>
    <property type="match status" value="1"/>
</dbReference>
<dbReference type="CDD" id="cd01347">
    <property type="entry name" value="ligand_gated_channel"/>
    <property type="match status" value="1"/>
</dbReference>
<evidence type="ECO:0000256" key="8">
    <source>
        <dbReference type="ARBA" id="ARBA00023004"/>
    </source>
</evidence>
<reference evidence="19 20" key="1">
    <citation type="submission" date="2018-09" db="EMBL/GenBank/DDBJ databases">
        <title>Acidovorax cavernicola nov. sp. isolated from Gruta de las Maravillas (Aracena, Spain).</title>
        <authorList>
            <person name="Jurado V."/>
            <person name="Gutierrez-Patricio S."/>
            <person name="Gonzalez-Pimentel J.L."/>
            <person name="Miller A.Z."/>
            <person name="Laiz L."/>
            <person name="Saiz-Jimenez C."/>
        </authorList>
    </citation>
    <scope>NUCLEOTIDE SEQUENCE [LARGE SCALE GENOMIC DNA]</scope>
    <source>
        <strain evidence="19 20">1011MAR4D40.2</strain>
    </source>
</reference>
<evidence type="ECO:0000256" key="1">
    <source>
        <dbReference type="ARBA" id="ARBA00004571"/>
    </source>
</evidence>
<proteinExistence type="inferred from homology"/>
<dbReference type="InterPro" id="IPR037066">
    <property type="entry name" value="Plug_dom_sf"/>
</dbReference>
<dbReference type="InterPro" id="IPR012910">
    <property type="entry name" value="Plug_dom"/>
</dbReference>
<evidence type="ECO:0000256" key="2">
    <source>
        <dbReference type="ARBA" id="ARBA00009810"/>
    </source>
</evidence>
<comment type="subcellular location">
    <subcellularLocation>
        <location evidence="1 14">Cell outer membrane</location>
        <topology evidence="1 14">Multi-pass membrane protein</topology>
    </subcellularLocation>
</comment>
<organism evidence="19 20">
    <name type="scientific">Acidovorax cavernicola</name>
    <dbReference type="NCBI Taxonomy" id="1675792"/>
    <lineage>
        <taxon>Bacteria</taxon>
        <taxon>Pseudomonadati</taxon>
        <taxon>Pseudomonadota</taxon>
        <taxon>Betaproteobacteria</taxon>
        <taxon>Burkholderiales</taxon>
        <taxon>Comamonadaceae</taxon>
        <taxon>Acidovorax</taxon>
    </lineage>
</organism>
<gene>
    <name evidence="19" type="ORF">D3H34_16475</name>
</gene>
<dbReference type="NCBIfam" id="TIGR01783">
    <property type="entry name" value="TonB-siderophor"/>
    <property type="match status" value="1"/>
</dbReference>
<keyword evidence="13 14" id="KW-0998">Cell outer membrane</keyword>
<keyword evidence="12 19" id="KW-0675">Receptor</keyword>
<name>A0A9X8D405_9BURK</name>
<keyword evidence="6 14" id="KW-0812">Transmembrane</keyword>
<dbReference type="Gene3D" id="2.40.170.20">
    <property type="entry name" value="TonB-dependent receptor, beta-barrel domain"/>
    <property type="match status" value="1"/>
</dbReference>
<evidence type="ECO:0000256" key="12">
    <source>
        <dbReference type="ARBA" id="ARBA00023170"/>
    </source>
</evidence>
<dbReference type="EMBL" id="QXMN01000019">
    <property type="protein sequence ID" value="RIX78641.1"/>
    <property type="molecule type" value="Genomic_DNA"/>
</dbReference>
<evidence type="ECO:0000256" key="11">
    <source>
        <dbReference type="ARBA" id="ARBA00023136"/>
    </source>
</evidence>
<dbReference type="Proteomes" id="UP000265619">
    <property type="component" value="Unassembled WGS sequence"/>
</dbReference>
<dbReference type="RefSeq" id="WP_119554829.1">
    <property type="nucleotide sequence ID" value="NZ_QXMN01000019.1"/>
</dbReference>
<dbReference type="Pfam" id="PF07715">
    <property type="entry name" value="Plug"/>
    <property type="match status" value="1"/>
</dbReference>
<evidence type="ECO:0000256" key="3">
    <source>
        <dbReference type="ARBA" id="ARBA00022448"/>
    </source>
</evidence>
<evidence type="ECO:0000256" key="14">
    <source>
        <dbReference type="PROSITE-ProRule" id="PRU01360"/>
    </source>
</evidence>
<evidence type="ECO:0000256" key="16">
    <source>
        <dbReference type="RuleBase" id="RU003357"/>
    </source>
</evidence>
<evidence type="ECO:0000256" key="13">
    <source>
        <dbReference type="ARBA" id="ARBA00023237"/>
    </source>
</evidence>
<dbReference type="PROSITE" id="PS52016">
    <property type="entry name" value="TONB_DEPENDENT_REC_3"/>
    <property type="match status" value="1"/>
</dbReference>
<feature type="chain" id="PRO_5040762713" evidence="17">
    <location>
        <begin position="34"/>
        <end position="854"/>
    </location>
</feature>
<keyword evidence="7 17" id="KW-0732">Signal</keyword>
<dbReference type="InterPro" id="IPR011662">
    <property type="entry name" value="Secretin/TonB_short_N"/>
</dbReference>
<dbReference type="InterPro" id="IPR010105">
    <property type="entry name" value="TonB_sidphr_rcpt"/>
</dbReference>
<dbReference type="PANTHER" id="PTHR32552">
    <property type="entry name" value="FERRICHROME IRON RECEPTOR-RELATED"/>
    <property type="match status" value="1"/>
</dbReference>
<keyword evidence="8" id="KW-0408">Iron</keyword>
<keyword evidence="10 16" id="KW-0798">TonB box</keyword>
<dbReference type="GO" id="GO:0015891">
    <property type="term" value="P:siderophore transport"/>
    <property type="evidence" value="ECO:0007669"/>
    <property type="project" value="InterPro"/>
</dbReference>
<keyword evidence="11 14" id="KW-0472">Membrane</keyword>
<sequence>MVFARPSFLSPAFTLSTVAIALAGSIAMAAAHAQQPVSSAPQIFRIPAGTLEVTLRRIARESGRGISADPALLADKRARALEGSFTPEQAAQRVLEGSDLTLVVTPGGDWSLRAAPAPASTGAAVSSAPGGNLATVTVTAASEPPAYMADRPTSIATKTDMLPRLTPFSVDQVSEEMIQERGDANIFTTLEGFAGLTTNSSNSDAGGGHSRAIQIRGFSNGQTLVNGIPSYGNSAGLIRSTDSLESVELLRGPAGLYYGAAEPGGVISYNYKRPKQTPAYVLRTDMDNKGSYGGMADMTGPLDAEGTLLYRLVGSYRHRKDDQDHVWAAPRSLMAALSYKPDRRFSTTLTYERSKATSVPEQENNFRIAAKGPLNGQYYPVSKEFFWGSLNDRVTRETDTLIWDATWSSSEALKIRGGLNYQDYAQSWQNTRVRNPQNGPNQWGEVSRYVSGRREEGRSYSGSLDISGTVRHGSWRNDWLAGFGFGHSESNASGRQVANQSVSGSGAFPVTPLNIYRPAYSDYLYGFRIWDDPLVPIATRNDRSFYLQDMLHLPNGRTRLMLGMGWSRYQSEPLTGAATKADKWSPRLAAMHDITDATTVYASYGESFVPQGSLSYLDTGGNYITAPVEGVQYEVGVKHDLFGGAAMLTGALFRVDKKNAATELDGLECAPGQPAVRTATPPLAGDQCYSLAGLTRAQGLELRLSGQITDGWTAQIGYSYTDAKYLETSTRANIGRTVEYTPKHNLSVWNKFRVHRSAELGEFHLGLGLRAWSKAHSAWTGNAARATTNWNPGYGLVDLAFFWDKPLAGGKKLKLSLNVSNAFNKQYYERRRFPPETMLYGDERRVSLAAQLAF</sequence>
<evidence type="ECO:0000259" key="18">
    <source>
        <dbReference type="SMART" id="SM00965"/>
    </source>
</evidence>
<dbReference type="OrthoDB" id="127311at2"/>
<keyword evidence="5" id="KW-0410">Iron transport</keyword>
<keyword evidence="9" id="KW-0406">Ion transport</keyword>
<keyword evidence="3 14" id="KW-0813">Transport</keyword>
<evidence type="ECO:0000313" key="20">
    <source>
        <dbReference type="Proteomes" id="UP000265619"/>
    </source>
</evidence>
<keyword evidence="4 14" id="KW-1134">Transmembrane beta strand</keyword>
<accession>A0A9X8D405</accession>
<dbReference type="InterPro" id="IPR010917">
    <property type="entry name" value="TonB_rcpt_CS"/>
</dbReference>
<dbReference type="SUPFAM" id="SSF56935">
    <property type="entry name" value="Porins"/>
    <property type="match status" value="1"/>
</dbReference>
<dbReference type="PANTHER" id="PTHR32552:SF74">
    <property type="entry name" value="HYDROXAMATE SIDEROPHORE RECEPTOR FHUE"/>
    <property type="match status" value="1"/>
</dbReference>